<evidence type="ECO:0000256" key="9">
    <source>
        <dbReference type="SAM" id="MobiDB-lite"/>
    </source>
</evidence>
<dbReference type="SUPFAM" id="SSF54928">
    <property type="entry name" value="RNA-binding domain, RBD"/>
    <property type="match status" value="2"/>
</dbReference>
<feature type="compositionally biased region" description="Polar residues" evidence="9">
    <location>
        <begin position="345"/>
        <end position="355"/>
    </location>
</feature>
<evidence type="ECO:0000313" key="11">
    <source>
        <dbReference type="EMBL" id="PAA89775.1"/>
    </source>
</evidence>
<dbReference type="Proteomes" id="UP000215902">
    <property type="component" value="Unassembled WGS sequence"/>
</dbReference>
<evidence type="ECO:0000256" key="4">
    <source>
        <dbReference type="ARBA" id="ARBA00023015"/>
    </source>
</evidence>
<reference evidence="11 12" key="1">
    <citation type="submission" date="2017-06" db="EMBL/GenBank/DDBJ databases">
        <title>A platform for efficient transgenesis in Macrostomum lignano, a flatworm model organism for stem cell research.</title>
        <authorList>
            <person name="Berezikov E."/>
        </authorList>
    </citation>
    <scope>NUCLEOTIDE SEQUENCE [LARGE SCALE GENOMIC DNA]</scope>
    <source>
        <strain evidence="11">DV1</strain>
        <tissue evidence="11">Whole organism</tissue>
    </source>
</reference>
<dbReference type="CDD" id="cd12321">
    <property type="entry name" value="RRM1_TDP43"/>
    <property type="match status" value="1"/>
</dbReference>
<evidence type="ECO:0000313" key="12">
    <source>
        <dbReference type="Proteomes" id="UP000215902"/>
    </source>
</evidence>
<dbReference type="CDD" id="cd19609">
    <property type="entry name" value="NTD_TDP-43"/>
    <property type="match status" value="1"/>
</dbReference>
<feature type="compositionally biased region" description="Low complexity" evidence="9">
    <location>
        <begin position="375"/>
        <end position="385"/>
    </location>
</feature>
<dbReference type="OrthoDB" id="2020831at2759"/>
<keyword evidence="3" id="KW-0677">Repeat</keyword>
<feature type="domain" description="RRM" evidence="10">
    <location>
        <begin position="120"/>
        <end position="198"/>
    </location>
</feature>
<feature type="region of interest" description="Disordered" evidence="9">
    <location>
        <begin position="345"/>
        <end position="385"/>
    </location>
</feature>
<protein>
    <recommendedName>
        <fullName evidence="10">RRM domain-containing protein</fullName>
    </recommendedName>
</protein>
<dbReference type="InterPro" id="IPR012677">
    <property type="entry name" value="Nucleotide-bd_a/b_plait_sf"/>
</dbReference>
<dbReference type="STRING" id="282301.A0A267GUU4"/>
<keyword evidence="8" id="KW-0694">RNA-binding</keyword>
<dbReference type="PANTHER" id="PTHR48033">
    <property type="entry name" value="RNA-BINDING (RRM/RBD/RNP MOTIFS) FAMILY PROTEIN"/>
    <property type="match status" value="1"/>
</dbReference>
<comment type="subcellular location">
    <subcellularLocation>
        <location evidence="1">Nucleus</location>
    </subcellularLocation>
</comment>
<keyword evidence="7" id="KW-0539">Nucleus</keyword>
<dbReference type="GO" id="GO:0000785">
    <property type="term" value="C:chromatin"/>
    <property type="evidence" value="ECO:0007669"/>
    <property type="project" value="TreeGrafter"/>
</dbReference>
<dbReference type="InterPro" id="IPR035979">
    <property type="entry name" value="RBD_domain_sf"/>
</dbReference>
<dbReference type="PROSITE" id="PS50102">
    <property type="entry name" value="RRM"/>
    <property type="match status" value="2"/>
</dbReference>
<gene>
    <name evidence="11" type="ORF">BOX15_Mlig014238g2</name>
</gene>
<evidence type="ECO:0000259" key="10">
    <source>
        <dbReference type="PROSITE" id="PS50102"/>
    </source>
</evidence>
<dbReference type="InterPro" id="IPR000504">
    <property type="entry name" value="RRM_dom"/>
</dbReference>
<evidence type="ECO:0000256" key="1">
    <source>
        <dbReference type="ARBA" id="ARBA00004123"/>
    </source>
</evidence>
<feature type="non-terminal residue" evidence="11">
    <location>
        <position position="1"/>
    </location>
</feature>
<keyword evidence="6" id="KW-0508">mRNA splicing</keyword>
<evidence type="ECO:0000256" key="8">
    <source>
        <dbReference type="PROSITE-ProRule" id="PRU00176"/>
    </source>
</evidence>
<feature type="compositionally biased region" description="Gly residues" evidence="9">
    <location>
        <begin position="359"/>
        <end position="374"/>
    </location>
</feature>
<dbReference type="EMBL" id="NIVC01000139">
    <property type="protein sequence ID" value="PAA89775.1"/>
    <property type="molecule type" value="Genomic_DNA"/>
</dbReference>
<dbReference type="PANTHER" id="PTHR48033:SF9">
    <property type="entry name" value="TAR DNA-BINDING PROTEIN 43"/>
    <property type="match status" value="1"/>
</dbReference>
<evidence type="ECO:0000256" key="7">
    <source>
        <dbReference type="ARBA" id="ARBA00023242"/>
    </source>
</evidence>
<dbReference type="Gene3D" id="3.30.70.330">
    <property type="match status" value="2"/>
</dbReference>
<keyword evidence="5" id="KW-0804">Transcription</keyword>
<evidence type="ECO:0000256" key="6">
    <source>
        <dbReference type="ARBA" id="ARBA00023187"/>
    </source>
</evidence>
<dbReference type="AlphaFoldDB" id="A0A267GUU4"/>
<dbReference type="GO" id="GO:0005654">
    <property type="term" value="C:nucleoplasm"/>
    <property type="evidence" value="ECO:0007669"/>
    <property type="project" value="TreeGrafter"/>
</dbReference>
<keyword evidence="4" id="KW-0805">Transcription regulation</keyword>
<feature type="region of interest" description="Disordered" evidence="9">
    <location>
        <begin position="278"/>
        <end position="319"/>
    </location>
</feature>
<dbReference type="GO" id="GO:0006397">
    <property type="term" value="P:mRNA processing"/>
    <property type="evidence" value="ECO:0007669"/>
    <property type="project" value="UniProtKB-KW"/>
</dbReference>
<dbReference type="Pfam" id="PF18694">
    <property type="entry name" value="TDP-43_N"/>
    <property type="match status" value="1"/>
</dbReference>
<keyword evidence="2" id="KW-0507">mRNA processing</keyword>
<keyword evidence="12" id="KW-1185">Reference proteome</keyword>
<dbReference type="SMART" id="SM00360">
    <property type="entry name" value="RRM"/>
    <property type="match status" value="2"/>
</dbReference>
<organism evidence="11 12">
    <name type="scientific">Macrostomum lignano</name>
    <dbReference type="NCBI Taxonomy" id="282301"/>
    <lineage>
        <taxon>Eukaryota</taxon>
        <taxon>Metazoa</taxon>
        <taxon>Spiralia</taxon>
        <taxon>Lophotrochozoa</taxon>
        <taxon>Platyhelminthes</taxon>
        <taxon>Rhabditophora</taxon>
        <taxon>Macrostomorpha</taxon>
        <taxon>Macrostomida</taxon>
        <taxon>Macrostomidae</taxon>
        <taxon>Macrostomum</taxon>
    </lineage>
</organism>
<dbReference type="Pfam" id="PF00076">
    <property type="entry name" value="RRM_1"/>
    <property type="match status" value="2"/>
</dbReference>
<evidence type="ECO:0000256" key="2">
    <source>
        <dbReference type="ARBA" id="ARBA00022664"/>
    </source>
</evidence>
<feature type="domain" description="RRM" evidence="10">
    <location>
        <begin position="208"/>
        <end position="279"/>
    </location>
</feature>
<accession>A0A267GUU4</accession>
<dbReference type="GO" id="GO:0008380">
    <property type="term" value="P:RNA splicing"/>
    <property type="evidence" value="ECO:0007669"/>
    <property type="project" value="UniProtKB-KW"/>
</dbReference>
<dbReference type="InterPro" id="IPR041105">
    <property type="entry name" value="TDP-43_N"/>
</dbReference>
<dbReference type="GO" id="GO:0010468">
    <property type="term" value="P:regulation of gene expression"/>
    <property type="evidence" value="ECO:0007669"/>
    <property type="project" value="TreeGrafter"/>
</dbReference>
<evidence type="ECO:0000256" key="5">
    <source>
        <dbReference type="ARBA" id="ARBA00023163"/>
    </source>
</evidence>
<dbReference type="GO" id="GO:0003723">
    <property type="term" value="F:RNA binding"/>
    <property type="evidence" value="ECO:0007669"/>
    <property type="project" value="UniProtKB-UniRule"/>
</dbReference>
<proteinExistence type="predicted"/>
<sequence>HLLPVCLVMSVEYVPVAEEEGDDPIEVPTELDGSLLLTTLTAQFPGVSGLRYRNPDTGALRAVRLADGCLHRPPELISWTHTGNVVYVCTFPKDNKRKVEHDEMDNLSSKPKKADRKKCTDLIVLGLPYKITEEDLREYFGKFGELVMTQVKRDQKGSSKGYGFIRFAEYESQMECLSCPRHQIEGRWCEVKVPISQGEAPGPANVPRRVFVGRITEELTAPVLKEFFGQYGPVEEVYIPKPFRSFAFVTFGDSSVVSQLVGEDFVVNGVSVHVGHANPKQSSAQMMGGGPFKQGYPAQMGPPRGWQPMSGPPPPQPAGQYQEMVNTLATNPQILAAALAQVSNMSMDSGTQQQPRGAAGRGGYGGGGGRGAAGGSSASVGGDANGSYAGGGGYANYW</sequence>
<comment type="caution">
    <text evidence="11">The sequence shown here is derived from an EMBL/GenBank/DDBJ whole genome shotgun (WGS) entry which is preliminary data.</text>
</comment>
<name>A0A267GUU4_9PLAT</name>
<evidence type="ECO:0000256" key="3">
    <source>
        <dbReference type="ARBA" id="ARBA00022737"/>
    </source>
</evidence>